<accession>A0A4S2MZN8</accession>
<dbReference type="Proteomes" id="UP000298138">
    <property type="component" value="Unassembled WGS sequence"/>
</dbReference>
<protein>
    <submittedName>
        <fullName evidence="4">SWIB-domain-containing protein</fullName>
    </submittedName>
</protein>
<feature type="region of interest" description="Disordered" evidence="1">
    <location>
        <begin position="73"/>
        <end position="108"/>
    </location>
</feature>
<reference evidence="4 5" key="1">
    <citation type="submission" date="2019-04" db="EMBL/GenBank/DDBJ databases">
        <title>Comparative genomics and transcriptomics to analyze fruiting body development in filamentous ascomycetes.</title>
        <authorList>
            <consortium name="DOE Joint Genome Institute"/>
            <person name="Lutkenhaus R."/>
            <person name="Traeger S."/>
            <person name="Breuer J."/>
            <person name="Kuo A."/>
            <person name="Lipzen A."/>
            <person name="Pangilinan J."/>
            <person name="Dilworth D."/>
            <person name="Sandor L."/>
            <person name="Poggeler S."/>
            <person name="Barry K."/>
            <person name="Grigoriev I.V."/>
            <person name="Nowrousian M."/>
        </authorList>
    </citation>
    <scope>NUCLEOTIDE SEQUENCE [LARGE SCALE GENOMIC DNA]</scope>
    <source>
        <strain evidence="4 5">CBS 389.68</strain>
    </source>
</reference>
<dbReference type="Pfam" id="PF02201">
    <property type="entry name" value="SWIB"/>
    <property type="match status" value="1"/>
</dbReference>
<feature type="region of interest" description="Disordered" evidence="1">
    <location>
        <begin position="259"/>
        <end position="311"/>
    </location>
</feature>
<organism evidence="4 5">
    <name type="scientific">Ascodesmis nigricans</name>
    <dbReference type="NCBI Taxonomy" id="341454"/>
    <lineage>
        <taxon>Eukaryota</taxon>
        <taxon>Fungi</taxon>
        <taxon>Dikarya</taxon>
        <taxon>Ascomycota</taxon>
        <taxon>Pezizomycotina</taxon>
        <taxon>Pezizomycetes</taxon>
        <taxon>Pezizales</taxon>
        <taxon>Ascodesmidaceae</taxon>
        <taxon>Ascodesmis</taxon>
    </lineage>
</organism>
<dbReference type="InterPro" id="IPR014876">
    <property type="entry name" value="DEK_C"/>
</dbReference>
<dbReference type="AlphaFoldDB" id="A0A4S2MZN8"/>
<name>A0A4S2MZN8_9PEZI</name>
<dbReference type="SUPFAM" id="SSF47592">
    <property type="entry name" value="SWIB/MDM2 domain"/>
    <property type="match status" value="1"/>
</dbReference>
<dbReference type="Pfam" id="PF08766">
    <property type="entry name" value="DEK_C"/>
    <property type="match status" value="1"/>
</dbReference>
<feature type="compositionally biased region" description="Low complexity" evidence="1">
    <location>
        <begin position="133"/>
        <end position="143"/>
    </location>
</feature>
<dbReference type="Gene3D" id="1.10.10.60">
    <property type="entry name" value="Homeodomain-like"/>
    <property type="match status" value="1"/>
</dbReference>
<evidence type="ECO:0000259" key="2">
    <source>
        <dbReference type="PROSITE" id="PS51925"/>
    </source>
</evidence>
<dbReference type="FunCoup" id="A0A4S2MZN8">
    <property type="interactions" value="169"/>
</dbReference>
<dbReference type="InterPro" id="IPR036885">
    <property type="entry name" value="SWIB_MDM2_dom_sf"/>
</dbReference>
<feature type="domain" description="DEK-C" evidence="3">
    <location>
        <begin position="8"/>
        <end position="63"/>
    </location>
</feature>
<dbReference type="CDD" id="cd10567">
    <property type="entry name" value="SWIB-MDM2_like"/>
    <property type="match status" value="1"/>
</dbReference>
<dbReference type="PROSITE" id="PS51998">
    <property type="entry name" value="DEK_C"/>
    <property type="match status" value="1"/>
</dbReference>
<evidence type="ECO:0000256" key="1">
    <source>
        <dbReference type="SAM" id="MobiDB-lite"/>
    </source>
</evidence>
<dbReference type="PANTHER" id="PTHR13844">
    <property type="entry name" value="SWI/SNF-RELATED MATRIX-ASSOCIATED ACTIN-DEPENDENT REGULATOR OF CHROMATIN SUBFAMILY D"/>
    <property type="match status" value="1"/>
</dbReference>
<dbReference type="Gene3D" id="1.10.245.10">
    <property type="entry name" value="SWIB/MDM2 domain"/>
    <property type="match status" value="1"/>
</dbReference>
<keyword evidence="5" id="KW-1185">Reference proteome</keyword>
<dbReference type="InterPro" id="IPR019835">
    <property type="entry name" value="SWIB_domain"/>
</dbReference>
<dbReference type="PROSITE" id="PS51925">
    <property type="entry name" value="SWIB_MDM2"/>
    <property type="match status" value="1"/>
</dbReference>
<evidence type="ECO:0000313" key="5">
    <source>
        <dbReference type="Proteomes" id="UP000298138"/>
    </source>
</evidence>
<proteinExistence type="predicted"/>
<dbReference type="SMART" id="SM00151">
    <property type="entry name" value="SWIB"/>
    <property type="match status" value="1"/>
</dbReference>
<feature type="compositionally biased region" description="Basic residues" evidence="1">
    <location>
        <begin position="144"/>
        <end position="153"/>
    </location>
</feature>
<evidence type="ECO:0000259" key="3">
    <source>
        <dbReference type="PROSITE" id="PS51998"/>
    </source>
</evidence>
<dbReference type="SUPFAM" id="SSF109715">
    <property type="entry name" value="DEK C-terminal domain"/>
    <property type="match status" value="1"/>
</dbReference>
<dbReference type="STRING" id="341454.A0A4S2MZN8"/>
<dbReference type="EMBL" id="ML220116">
    <property type="protein sequence ID" value="TGZ82211.1"/>
    <property type="molecule type" value="Genomic_DNA"/>
</dbReference>
<evidence type="ECO:0000313" key="4">
    <source>
        <dbReference type="EMBL" id="TGZ82211.1"/>
    </source>
</evidence>
<gene>
    <name evidence="4" type="ORF">EX30DRAFT_340094</name>
</gene>
<feature type="domain" description="DM2" evidence="2">
    <location>
        <begin position="177"/>
        <end position="253"/>
    </location>
</feature>
<feature type="region of interest" description="Disordered" evidence="1">
    <location>
        <begin position="124"/>
        <end position="175"/>
    </location>
</feature>
<dbReference type="InParanoid" id="A0A4S2MZN8"/>
<dbReference type="InterPro" id="IPR003121">
    <property type="entry name" value="SWIB_MDM2_domain"/>
</dbReference>
<sequence>MEAQTLSEEDIAKYTPIIDEILKSANLATVSVKKVRNGLSEQTGIDFTSIKKSINDLITTRFDKILAEQDDIDVTSDNKPSPPSSPAQNHAVDTPTSMSGSDTKKIKSSAIENEDARLAAELHAALNGGRPSRTGTKPRATKATAKKKRKVKSKATVGSDESCNEEEPKKKRAGNSAFNRPLVLAPQLADLVGEPEMSRPSVVKEIWKYVKANNLQDPSDKRYIICDEKLKPIFGEKVHMFTMNKVLCGFMYKPEEVTGGSAAKKEDAMVAKSSPAKSEVSDEDDDADGDGTSVAMSQTSSVMPGFKKEED</sequence>
<dbReference type="OrthoDB" id="10251073at2759"/>